<dbReference type="InterPro" id="IPR013128">
    <property type="entry name" value="Peptidase_C1A"/>
</dbReference>
<dbReference type="PROSITE" id="PS00640">
    <property type="entry name" value="THIOL_PROTEASE_ASN"/>
    <property type="match status" value="1"/>
</dbReference>
<dbReference type="Gene3D" id="3.90.70.10">
    <property type="entry name" value="Cysteine proteinases"/>
    <property type="match status" value="1"/>
</dbReference>
<dbReference type="InterPro" id="IPR013201">
    <property type="entry name" value="Prot_inhib_I29"/>
</dbReference>
<dbReference type="Pfam" id="PF00112">
    <property type="entry name" value="Peptidase_C1"/>
    <property type="match status" value="1"/>
</dbReference>
<dbReference type="PROSITE" id="PS00639">
    <property type="entry name" value="THIOL_PROTEASE_HIS"/>
    <property type="match status" value="1"/>
</dbReference>
<dbReference type="SUPFAM" id="SSF54001">
    <property type="entry name" value="Cysteine proteinases"/>
    <property type="match status" value="1"/>
</dbReference>
<dbReference type="STRING" id="158441.A0A226DVM4"/>
<keyword evidence="2" id="KW-1015">Disulfide bond</keyword>
<dbReference type="GO" id="GO:0006508">
    <property type="term" value="P:proteolysis"/>
    <property type="evidence" value="ECO:0007669"/>
    <property type="project" value="InterPro"/>
</dbReference>
<dbReference type="CDD" id="cd02248">
    <property type="entry name" value="Peptidase_C1A"/>
    <property type="match status" value="1"/>
</dbReference>
<dbReference type="InterPro" id="IPR025660">
    <property type="entry name" value="Pept_his_AS"/>
</dbReference>
<accession>A0A226DVM4</accession>
<organism evidence="4 5">
    <name type="scientific">Folsomia candida</name>
    <name type="common">Springtail</name>
    <dbReference type="NCBI Taxonomy" id="158441"/>
    <lineage>
        <taxon>Eukaryota</taxon>
        <taxon>Metazoa</taxon>
        <taxon>Ecdysozoa</taxon>
        <taxon>Arthropoda</taxon>
        <taxon>Hexapoda</taxon>
        <taxon>Collembola</taxon>
        <taxon>Entomobryomorpha</taxon>
        <taxon>Isotomoidea</taxon>
        <taxon>Isotomidae</taxon>
        <taxon>Proisotominae</taxon>
        <taxon>Folsomia</taxon>
    </lineage>
</organism>
<dbReference type="PANTHER" id="PTHR12411">
    <property type="entry name" value="CYSTEINE PROTEASE FAMILY C1-RELATED"/>
    <property type="match status" value="1"/>
</dbReference>
<dbReference type="EMBL" id="LNIX01000011">
    <property type="protein sequence ID" value="OXA48741.1"/>
    <property type="molecule type" value="Genomic_DNA"/>
</dbReference>
<dbReference type="Pfam" id="PF08246">
    <property type="entry name" value="Inhibitor_I29"/>
    <property type="match status" value="1"/>
</dbReference>
<dbReference type="FunFam" id="3.90.70.10:FF:000332">
    <property type="entry name" value="Cathepsin L1"/>
    <property type="match status" value="1"/>
</dbReference>
<dbReference type="AlphaFoldDB" id="A0A226DVM4"/>
<evidence type="ECO:0000256" key="1">
    <source>
        <dbReference type="ARBA" id="ARBA00008455"/>
    </source>
</evidence>
<feature type="domain" description="Peptidase C1A papain C-terminal" evidence="3">
    <location>
        <begin position="66"/>
        <end position="297"/>
    </location>
</feature>
<name>A0A226DVM4_FOLCA</name>
<dbReference type="Proteomes" id="UP000198287">
    <property type="component" value="Unassembled WGS sequence"/>
</dbReference>
<evidence type="ECO:0000313" key="4">
    <source>
        <dbReference type="EMBL" id="OXA48741.1"/>
    </source>
</evidence>
<dbReference type="PRINTS" id="PR00705">
    <property type="entry name" value="PAPAIN"/>
</dbReference>
<proteinExistence type="inferred from homology"/>
<dbReference type="InterPro" id="IPR000668">
    <property type="entry name" value="Peptidase_C1A_C"/>
</dbReference>
<keyword evidence="5" id="KW-1185">Reference proteome</keyword>
<dbReference type="OrthoDB" id="10253408at2759"/>
<dbReference type="OMA" id="SMWNLYD"/>
<reference evidence="4 5" key="1">
    <citation type="submission" date="2015-12" db="EMBL/GenBank/DDBJ databases">
        <title>The genome of Folsomia candida.</title>
        <authorList>
            <person name="Faddeeva A."/>
            <person name="Derks M.F."/>
            <person name="Anvar Y."/>
            <person name="Smit S."/>
            <person name="Van Straalen N."/>
            <person name="Roelofs D."/>
        </authorList>
    </citation>
    <scope>NUCLEOTIDE SEQUENCE [LARGE SCALE GENOMIC DNA]</scope>
    <source>
        <strain evidence="4 5">VU population</strain>
        <tissue evidence="4">Whole body</tissue>
    </source>
</reference>
<comment type="similarity">
    <text evidence="1">Belongs to the peptidase C1 family.</text>
</comment>
<dbReference type="InterPro" id="IPR039417">
    <property type="entry name" value="Peptidase_C1A_papain-like"/>
</dbReference>
<dbReference type="InterPro" id="IPR038765">
    <property type="entry name" value="Papain-like_cys_pep_sf"/>
</dbReference>
<dbReference type="SMART" id="SM00645">
    <property type="entry name" value="Pept_C1"/>
    <property type="match status" value="1"/>
</dbReference>
<dbReference type="GO" id="GO:0008234">
    <property type="term" value="F:cysteine-type peptidase activity"/>
    <property type="evidence" value="ECO:0007669"/>
    <property type="project" value="InterPro"/>
</dbReference>
<evidence type="ECO:0000313" key="5">
    <source>
        <dbReference type="Proteomes" id="UP000198287"/>
    </source>
</evidence>
<protein>
    <submittedName>
        <fullName evidence="4">Cathepsin L1</fullName>
    </submittedName>
</protein>
<sequence length="301" mass="33578">MNIVSSALKQINAHNSQKGKSFSLGLNQFSDLSEDEYFQKKLGIRSPPPNSVLSKPAEISGNAVETPETLDWRKQGLVTRVKNQGQCASCGFFDTIGSVEAVLAKKTGKLIALSEQQPGDCAYEYFYPKNKKRGMCDGVARADIPLEYIKHVGGIMSEEDYPYTAENGDECKYDPSKSIGSISDYKVVDLYMTNSTQRNLLKSYVASVGPIAVIINAGPREFMYYRSGVYRPSTCDGRSGTHGVLLVGYGKEKADEYWILKNSWGRNWGEKGYIRMALDFKIKGNCYEYELGPYYPMWAIA</sequence>
<dbReference type="InterPro" id="IPR025661">
    <property type="entry name" value="Pept_asp_AS"/>
</dbReference>
<comment type="caution">
    <text evidence="4">The sequence shown here is derived from an EMBL/GenBank/DDBJ whole genome shotgun (WGS) entry which is preliminary data.</text>
</comment>
<evidence type="ECO:0000259" key="3">
    <source>
        <dbReference type="SMART" id="SM00645"/>
    </source>
</evidence>
<gene>
    <name evidence="4" type="ORF">Fcan01_16771</name>
</gene>
<evidence type="ECO:0000256" key="2">
    <source>
        <dbReference type="ARBA" id="ARBA00023157"/>
    </source>
</evidence>